<dbReference type="PANTHER" id="PTHR11712">
    <property type="entry name" value="POLYKETIDE SYNTHASE-RELATED"/>
    <property type="match status" value="1"/>
</dbReference>
<name>A0A2A4FKS2_9BURK</name>
<evidence type="ECO:0000256" key="2">
    <source>
        <dbReference type="ARBA" id="ARBA00022679"/>
    </source>
</evidence>
<dbReference type="SUPFAM" id="SSF53901">
    <property type="entry name" value="Thiolase-like"/>
    <property type="match status" value="2"/>
</dbReference>
<sequence>MKALAVAAWSMTTPLGEDEATLDALFEGRSGHSVQASPWALRNSLAAVIPNRPDFAKPERIWQRHLATDVARKALSRTAVDIRRDRKRCACVFATSYGHLIDDAGDDTMSTWARDCVRSLEWDLDPVVVGSGCSSGSDALGVAAAMLDAGAVDVAVVVAADIVTQAKRLAHSRLGTMTAEQHRPFDVARSGMLLGEAAAAVVLMRSADCAEHAGELIGVGAANDAFGLTAPDPSGLSVRFALERALLAAELTYDDLALYYAHGTATPLNDALEAKVISEVFANRDDVTIVGTKGALGHSLGACGVIEFILLLQMLNRRRAPATVGLTDPIAEIAANFPAPGGRPLRSPYGASVTLGFGGFNTALIARGRPQ</sequence>
<reference evidence="5 6" key="1">
    <citation type="submission" date="2017-01" db="EMBL/GenBank/DDBJ databases">
        <title>Whole-Genome Shotgun Sequencing of Two beta-Proteobacterial Species in Search of the Bulgecin Biosynthetic Cluster.</title>
        <authorList>
            <person name="Horsman M.E."/>
            <person name="Marous D.R."/>
            <person name="Li R."/>
            <person name="Oliver R.A."/>
            <person name="Byun B."/>
            <person name="Emrich S.J."/>
            <person name="Boggess B."/>
            <person name="Townsend C.A."/>
            <person name="Mobashery S."/>
        </authorList>
    </citation>
    <scope>NUCLEOTIDE SEQUENCE [LARGE SCALE GENOMIC DNA]</scope>
    <source>
        <strain evidence="5 6">ATCC 31433</strain>
    </source>
</reference>
<comment type="caution">
    <text evidence="5">The sequence shown here is derived from an EMBL/GenBank/DDBJ whole genome shotgun (WGS) entry which is preliminary data.</text>
</comment>
<dbReference type="GO" id="GO:0004315">
    <property type="term" value="F:3-oxoacyl-[acyl-carrier-protein] synthase activity"/>
    <property type="evidence" value="ECO:0007669"/>
    <property type="project" value="TreeGrafter"/>
</dbReference>
<dbReference type="InterPro" id="IPR014030">
    <property type="entry name" value="Ketoacyl_synth_N"/>
</dbReference>
<keyword evidence="2 3" id="KW-0808">Transferase</keyword>
<dbReference type="AlphaFoldDB" id="A0A2A4FKS2"/>
<dbReference type="SMART" id="SM00825">
    <property type="entry name" value="PKS_KS"/>
    <property type="match status" value="1"/>
</dbReference>
<dbReference type="Gene3D" id="3.40.47.10">
    <property type="match status" value="1"/>
</dbReference>
<dbReference type="EMBL" id="MTZU01000011">
    <property type="protein sequence ID" value="PCE33695.1"/>
    <property type="molecule type" value="Genomic_DNA"/>
</dbReference>
<dbReference type="GO" id="GO:0006633">
    <property type="term" value="P:fatty acid biosynthetic process"/>
    <property type="evidence" value="ECO:0007669"/>
    <property type="project" value="TreeGrafter"/>
</dbReference>
<dbReference type="PROSITE" id="PS52004">
    <property type="entry name" value="KS3_2"/>
    <property type="match status" value="1"/>
</dbReference>
<dbReference type="Pfam" id="PF00109">
    <property type="entry name" value="ketoacyl-synt"/>
    <property type="match status" value="1"/>
</dbReference>
<comment type="similarity">
    <text evidence="1 3">Belongs to the thiolase-like superfamily. Beta-ketoacyl-ACP synthases family.</text>
</comment>
<dbReference type="PANTHER" id="PTHR11712:SF347">
    <property type="entry name" value="BETA KETOACYL-ACYL CARRIER PROTEIN SYNTHASE"/>
    <property type="match status" value="1"/>
</dbReference>
<dbReference type="Proteomes" id="UP000217994">
    <property type="component" value="Unassembled WGS sequence"/>
</dbReference>
<evidence type="ECO:0000313" key="5">
    <source>
        <dbReference type="EMBL" id="PCE33695.1"/>
    </source>
</evidence>
<dbReference type="InterPro" id="IPR014031">
    <property type="entry name" value="Ketoacyl_synth_C"/>
</dbReference>
<feature type="domain" description="Ketosynthase family 3 (KS3)" evidence="4">
    <location>
        <begin position="1"/>
        <end position="368"/>
    </location>
</feature>
<dbReference type="InterPro" id="IPR016039">
    <property type="entry name" value="Thiolase-like"/>
</dbReference>
<evidence type="ECO:0000256" key="1">
    <source>
        <dbReference type="ARBA" id="ARBA00008467"/>
    </source>
</evidence>
<evidence type="ECO:0000259" key="4">
    <source>
        <dbReference type="PROSITE" id="PS52004"/>
    </source>
</evidence>
<dbReference type="Pfam" id="PF02801">
    <property type="entry name" value="Ketoacyl-synt_C"/>
    <property type="match status" value="1"/>
</dbReference>
<proteinExistence type="inferred from homology"/>
<protein>
    <recommendedName>
        <fullName evidence="4">Ketosynthase family 3 (KS3) domain-containing protein</fullName>
    </recommendedName>
</protein>
<evidence type="ECO:0000313" key="6">
    <source>
        <dbReference type="Proteomes" id="UP000217994"/>
    </source>
</evidence>
<dbReference type="InterPro" id="IPR000794">
    <property type="entry name" value="Beta-ketoacyl_synthase"/>
</dbReference>
<evidence type="ECO:0000256" key="3">
    <source>
        <dbReference type="RuleBase" id="RU003694"/>
    </source>
</evidence>
<gene>
    <name evidence="5" type="ORF">BZL54_04105</name>
</gene>
<dbReference type="InterPro" id="IPR020841">
    <property type="entry name" value="PKS_Beta-ketoAc_synthase_dom"/>
</dbReference>
<accession>A0A2A4FKS2</accession>
<organism evidence="5 6">
    <name type="scientific">Burkholderia ubonensis subsp. mesacidophila</name>
    <dbReference type="NCBI Taxonomy" id="265293"/>
    <lineage>
        <taxon>Bacteria</taxon>
        <taxon>Pseudomonadati</taxon>
        <taxon>Pseudomonadota</taxon>
        <taxon>Betaproteobacteria</taxon>
        <taxon>Burkholderiales</taxon>
        <taxon>Burkholderiaceae</taxon>
        <taxon>Burkholderia</taxon>
        <taxon>Burkholderia cepacia complex</taxon>
    </lineage>
</organism>